<dbReference type="PANTHER" id="PTHR12577">
    <property type="entry name" value="DACHSHUND"/>
    <property type="match status" value="1"/>
</dbReference>
<dbReference type="AlphaFoldDB" id="V8P3W6"/>
<feature type="non-terminal residue" evidence="2">
    <location>
        <position position="1"/>
    </location>
</feature>
<evidence type="ECO:0000313" key="3">
    <source>
        <dbReference type="Proteomes" id="UP000018936"/>
    </source>
</evidence>
<reference evidence="2 3" key="1">
    <citation type="journal article" date="2013" name="Proc. Natl. Acad. Sci. U.S.A.">
        <title>The king cobra genome reveals dynamic gene evolution and adaptation in the snake venom system.</title>
        <authorList>
            <person name="Vonk F.J."/>
            <person name="Casewell N.R."/>
            <person name="Henkel C.V."/>
            <person name="Heimberg A.M."/>
            <person name="Jansen H.J."/>
            <person name="McCleary R.J."/>
            <person name="Kerkkamp H.M."/>
            <person name="Vos R.A."/>
            <person name="Guerreiro I."/>
            <person name="Calvete J.J."/>
            <person name="Wuster W."/>
            <person name="Woods A.E."/>
            <person name="Logan J.M."/>
            <person name="Harrison R.A."/>
            <person name="Castoe T.A."/>
            <person name="de Koning A.P."/>
            <person name="Pollock D.D."/>
            <person name="Yandell M."/>
            <person name="Calderon D."/>
            <person name="Renjifo C."/>
            <person name="Currier R.B."/>
            <person name="Salgado D."/>
            <person name="Pla D."/>
            <person name="Sanz L."/>
            <person name="Hyder A.S."/>
            <person name="Ribeiro J.M."/>
            <person name="Arntzen J.W."/>
            <person name="van den Thillart G.E."/>
            <person name="Boetzer M."/>
            <person name="Pirovano W."/>
            <person name="Dirks R.P."/>
            <person name="Spaink H.P."/>
            <person name="Duboule D."/>
            <person name="McGlinn E."/>
            <person name="Kini R.M."/>
            <person name="Richardson M.K."/>
        </authorList>
    </citation>
    <scope>NUCLEOTIDE SEQUENCE</scope>
    <source>
        <tissue evidence="2">Blood</tissue>
    </source>
</reference>
<name>V8P3W6_OPHHA</name>
<dbReference type="GO" id="GO:0000981">
    <property type="term" value="F:DNA-binding transcription factor activity, RNA polymerase II-specific"/>
    <property type="evidence" value="ECO:0007669"/>
    <property type="project" value="TreeGrafter"/>
</dbReference>
<dbReference type="EMBL" id="AZIM01000869">
    <property type="protein sequence ID" value="ETE69005.1"/>
    <property type="molecule type" value="Genomic_DNA"/>
</dbReference>
<accession>V8P3W6</accession>
<dbReference type="OrthoDB" id="6436112at2759"/>
<dbReference type="InterPro" id="IPR052417">
    <property type="entry name" value="Dachshund_domain"/>
</dbReference>
<dbReference type="Proteomes" id="UP000018936">
    <property type="component" value="Unassembled WGS sequence"/>
</dbReference>
<keyword evidence="3" id="KW-1185">Reference proteome</keyword>
<feature type="region of interest" description="Disordered" evidence="1">
    <location>
        <begin position="61"/>
        <end position="81"/>
    </location>
</feature>
<dbReference type="PANTHER" id="PTHR12577:SF14">
    <property type="entry name" value="DACHSHUND HOMOLOG 1"/>
    <property type="match status" value="1"/>
</dbReference>
<sequence>MMPHPLIPVSLPPASVTMAMNQMNHLTTIANMAAAAQVQGPPSRMETSVIKVDLNIRSDDLSFPSRSPVDVPEESSTMEAL</sequence>
<dbReference type="GO" id="GO:0005667">
    <property type="term" value="C:transcription regulator complex"/>
    <property type="evidence" value="ECO:0007669"/>
    <property type="project" value="TreeGrafter"/>
</dbReference>
<organism evidence="2 3">
    <name type="scientific">Ophiophagus hannah</name>
    <name type="common">King cobra</name>
    <name type="synonym">Naja hannah</name>
    <dbReference type="NCBI Taxonomy" id="8665"/>
    <lineage>
        <taxon>Eukaryota</taxon>
        <taxon>Metazoa</taxon>
        <taxon>Chordata</taxon>
        <taxon>Craniata</taxon>
        <taxon>Vertebrata</taxon>
        <taxon>Euteleostomi</taxon>
        <taxon>Lepidosauria</taxon>
        <taxon>Squamata</taxon>
        <taxon>Bifurcata</taxon>
        <taxon>Unidentata</taxon>
        <taxon>Episquamata</taxon>
        <taxon>Toxicofera</taxon>
        <taxon>Serpentes</taxon>
        <taxon>Colubroidea</taxon>
        <taxon>Elapidae</taxon>
        <taxon>Elapinae</taxon>
        <taxon>Ophiophagus</taxon>
    </lineage>
</organism>
<evidence type="ECO:0000256" key="1">
    <source>
        <dbReference type="SAM" id="MobiDB-lite"/>
    </source>
</evidence>
<evidence type="ECO:0000313" key="2">
    <source>
        <dbReference type="EMBL" id="ETE69005.1"/>
    </source>
</evidence>
<proteinExistence type="predicted"/>
<comment type="caution">
    <text evidence="2">The sequence shown here is derived from an EMBL/GenBank/DDBJ whole genome shotgun (WGS) entry which is preliminary data.</text>
</comment>
<gene>
    <name evidence="2" type="primary">Dach1</name>
    <name evidence="2" type="ORF">L345_05197</name>
</gene>
<dbReference type="GO" id="GO:0005634">
    <property type="term" value="C:nucleus"/>
    <property type="evidence" value="ECO:0007669"/>
    <property type="project" value="TreeGrafter"/>
</dbReference>
<dbReference type="GO" id="GO:0000978">
    <property type="term" value="F:RNA polymerase II cis-regulatory region sequence-specific DNA binding"/>
    <property type="evidence" value="ECO:0007669"/>
    <property type="project" value="TreeGrafter"/>
</dbReference>
<protein>
    <submittedName>
        <fullName evidence="2">Dachshund-like 1</fullName>
    </submittedName>
</protein>